<dbReference type="AlphaFoldDB" id="A0A9P8GPM1"/>
<feature type="non-terminal residue" evidence="1">
    <location>
        <position position="174"/>
    </location>
</feature>
<reference evidence="1" key="2">
    <citation type="submission" date="2021-08" db="EMBL/GenBank/DDBJ databases">
        <authorList>
            <person name="Gostincar C."/>
            <person name="Sun X."/>
            <person name="Song Z."/>
            <person name="Gunde-Cimerman N."/>
        </authorList>
    </citation>
    <scope>NUCLEOTIDE SEQUENCE</scope>
    <source>
        <strain evidence="1">EXF-8016</strain>
    </source>
</reference>
<sequence length="174" mass="18683">MRGLLVWSGRGGELNALLKVFEQLSTCFGMVGCEWSISDDRWLIAFWTVSGSEVSLCSCSDVWDDACFVGDAEASGSKSDLRTNESRVVRPGILSSCDVGKDSIATPNFSAFHRAGTKQTSAKVMVSPQQYRPAVLLTTISKASRPLSVKNLAHSKRSAPEDSARFMGVSLVGG</sequence>
<dbReference type="Proteomes" id="UP000767238">
    <property type="component" value="Unassembled WGS sequence"/>
</dbReference>
<dbReference type="EMBL" id="JAHFYH010000001">
    <property type="protein sequence ID" value="KAH0237777.1"/>
    <property type="molecule type" value="Genomic_DNA"/>
</dbReference>
<comment type="caution">
    <text evidence="1">The sequence shown here is derived from an EMBL/GenBank/DDBJ whole genome shotgun (WGS) entry which is preliminary data.</text>
</comment>
<dbReference type="PROSITE" id="PS51257">
    <property type="entry name" value="PROKAR_LIPOPROTEIN"/>
    <property type="match status" value="1"/>
</dbReference>
<evidence type="ECO:0000313" key="2">
    <source>
        <dbReference type="Proteomes" id="UP000767238"/>
    </source>
</evidence>
<name>A0A9P8GPM1_AURME</name>
<protein>
    <submittedName>
        <fullName evidence="1">Uncharacterized protein</fullName>
    </submittedName>
</protein>
<reference evidence="1" key="1">
    <citation type="journal article" date="2021" name="J Fungi (Basel)">
        <title>Virulence traits and population genomics of the black yeast Aureobasidium melanogenum.</title>
        <authorList>
            <person name="Cernosa A."/>
            <person name="Sun X."/>
            <person name="Gostincar C."/>
            <person name="Fang C."/>
            <person name="Gunde-Cimerman N."/>
            <person name="Song Z."/>
        </authorList>
    </citation>
    <scope>NUCLEOTIDE SEQUENCE</scope>
    <source>
        <strain evidence="1">EXF-8016</strain>
    </source>
</reference>
<evidence type="ECO:0000313" key="1">
    <source>
        <dbReference type="EMBL" id="KAH0237777.1"/>
    </source>
</evidence>
<proteinExistence type="predicted"/>
<gene>
    <name evidence="1" type="ORF">KCV03_g96</name>
</gene>
<organism evidence="1 2">
    <name type="scientific">Aureobasidium melanogenum</name>
    <name type="common">Aureobasidium pullulans var. melanogenum</name>
    <dbReference type="NCBI Taxonomy" id="46634"/>
    <lineage>
        <taxon>Eukaryota</taxon>
        <taxon>Fungi</taxon>
        <taxon>Dikarya</taxon>
        <taxon>Ascomycota</taxon>
        <taxon>Pezizomycotina</taxon>
        <taxon>Dothideomycetes</taxon>
        <taxon>Dothideomycetidae</taxon>
        <taxon>Dothideales</taxon>
        <taxon>Saccotheciaceae</taxon>
        <taxon>Aureobasidium</taxon>
    </lineage>
</organism>
<accession>A0A9P8GPM1</accession>